<dbReference type="GO" id="GO:0005840">
    <property type="term" value="C:ribosome"/>
    <property type="evidence" value="ECO:0007669"/>
    <property type="project" value="UniProtKB-KW"/>
</dbReference>
<sequence length="210" mass="24762">CRSKESIRCYSVFPKHYTKPIFRKEEQDELVTNEKFQAATYLSFKPACIDETSSEFYDPLVSKFINYLIKQGKKSSARYLLERAFLSIKMIQLQAYNSCDSNDKEKIELDPKVILRNAVENAKPVMELTQIKRAGQVYKVPIPIDSRRSRLLAIRWLIQAAKEKTRTDFLYDRLAHELIQAHNNQGRTIKKKQELYKQCQANKSYAHFRW</sequence>
<dbReference type="InterPro" id="IPR036823">
    <property type="entry name" value="Ribosomal_uS7_dom_sf"/>
</dbReference>
<evidence type="ECO:0000256" key="4">
    <source>
        <dbReference type="RuleBase" id="RU003619"/>
    </source>
</evidence>
<dbReference type="GO" id="GO:0006412">
    <property type="term" value="P:translation"/>
    <property type="evidence" value="ECO:0007669"/>
    <property type="project" value="InterPro"/>
</dbReference>
<keyword evidence="3 4" id="KW-0687">Ribonucleoprotein</keyword>
<dbReference type="GeneID" id="105362057"/>
<dbReference type="RefSeq" id="XP_011497686.1">
    <property type="nucleotide sequence ID" value="XM_011499384.1"/>
</dbReference>
<dbReference type="KEGG" id="csol:105362057"/>
<feature type="domain" description="Small ribosomal subunit protein uS7" evidence="5">
    <location>
        <begin position="52"/>
        <end position="203"/>
    </location>
</feature>
<dbReference type="SUPFAM" id="SSF47973">
    <property type="entry name" value="Ribosomal protein S7"/>
    <property type="match status" value="1"/>
</dbReference>
<dbReference type="CDD" id="cd14870">
    <property type="entry name" value="uS7_Mitochondria_Mammalian"/>
    <property type="match status" value="1"/>
</dbReference>
<dbReference type="PANTHER" id="PTHR11205">
    <property type="entry name" value="RIBOSOMAL PROTEIN S7"/>
    <property type="match status" value="1"/>
</dbReference>
<accession>A0AAJ7DVA6</accession>
<organism evidence="6 7">
    <name type="scientific">Ceratosolen solmsi marchali</name>
    <dbReference type="NCBI Taxonomy" id="326594"/>
    <lineage>
        <taxon>Eukaryota</taxon>
        <taxon>Metazoa</taxon>
        <taxon>Ecdysozoa</taxon>
        <taxon>Arthropoda</taxon>
        <taxon>Hexapoda</taxon>
        <taxon>Insecta</taxon>
        <taxon>Pterygota</taxon>
        <taxon>Neoptera</taxon>
        <taxon>Endopterygota</taxon>
        <taxon>Hymenoptera</taxon>
        <taxon>Apocrita</taxon>
        <taxon>Proctotrupomorpha</taxon>
        <taxon>Chalcidoidea</taxon>
        <taxon>Agaonidae</taxon>
        <taxon>Agaoninae</taxon>
        <taxon>Ceratosolen</taxon>
    </lineage>
</organism>
<comment type="similarity">
    <text evidence="1 4">Belongs to the universal ribosomal protein uS7 family.</text>
</comment>
<dbReference type="GO" id="GO:0003735">
    <property type="term" value="F:structural constituent of ribosome"/>
    <property type="evidence" value="ECO:0007669"/>
    <property type="project" value="InterPro"/>
</dbReference>
<dbReference type="CTD" id="51081"/>
<evidence type="ECO:0000259" key="5">
    <source>
        <dbReference type="Pfam" id="PF00177"/>
    </source>
</evidence>
<keyword evidence="6" id="KW-1185">Reference proteome</keyword>
<dbReference type="Pfam" id="PF00177">
    <property type="entry name" value="Ribosomal_S7"/>
    <property type="match status" value="1"/>
</dbReference>
<evidence type="ECO:0000313" key="7">
    <source>
        <dbReference type="RefSeq" id="XP_011497686.1"/>
    </source>
</evidence>
<feature type="non-terminal residue" evidence="7">
    <location>
        <position position="1"/>
    </location>
</feature>
<dbReference type="PROSITE" id="PS00052">
    <property type="entry name" value="RIBOSOMAL_S7"/>
    <property type="match status" value="1"/>
</dbReference>
<evidence type="ECO:0000256" key="2">
    <source>
        <dbReference type="ARBA" id="ARBA00022980"/>
    </source>
</evidence>
<name>A0AAJ7DVA6_9HYME</name>
<reference evidence="7" key="1">
    <citation type="submission" date="2025-08" db="UniProtKB">
        <authorList>
            <consortium name="RefSeq"/>
        </authorList>
    </citation>
    <scope>IDENTIFICATION</scope>
</reference>
<evidence type="ECO:0000256" key="3">
    <source>
        <dbReference type="ARBA" id="ARBA00023274"/>
    </source>
</evidence>
<proteinExistence type="inferred from homology"/>
<dbReference type="InterPro" id="IPR000235">
    <property type="entry name" value="Ribosomal_uS7"/>
</dbReference>
<evidence type="ECO:0000256" key="1">
    <source>
        <dbReference type="ARBA" id="ARBA00007151"/>
    </source>
</evidence>
<dbReference type="GO" id="GO:1990904">
    <property type="term" value="C:ribonucleoprotein complex"/>
    <property type="evidence" value="ECO:0007669"/>
    <property type="project" value="UniProtKB-KW"/>
</dbReference>
<dbReference type="Proteomes" id="UP000695007">
    <property type="component" value="Unplaced"/>
</dbReference>
<dbReference type="GO" id="GO:0003723">
    <property type="term" value="F:RNA binding"/>
    <property type="evidence" value="ECO:0007669"/>
    <property type="project" value="InterPro"/>
</dbReference>
<dbReference type="PIRSF" id="PIRSF002122">
    <property type="entry name" value="RPS7p_RPS7a_RPS5e_RPS7o"/>
    <property type="match status" value="1"/>
</dbReference>
<evidence type="ECO:0000313" key="6">
    <source>
        <dbReference type="Proteomes" id="UP000695007"/>
    </source>
</evidence>
<dbReference type="Gene3D" id="1.10.455.10">
    <property type="entry name" value="Ribosomal protein S7 domain"/>
    <property type="match status" value="1"/>
</dbReference>
<dbReference type="InterPro" id="IPR023798">
    <property type="entry name" value="Ribosomal_uS7_dom"/>
</dbReference>
<gene>
    <name evidence="7" type="primary">LOC105362057</name>
</gene>
<dbReference type="InterPro" id="IPR020606">
    <property type="entry name" value="Ribosomal_uS7_CS"/>
</dbReference>
<dbReference type="AlphaFoldDB" id="A0AAJ7DVA6"/>
<protein>
    <submittedName>
        <fullName evidence="7">28S ribosomal protein S7, mitochondrial</fullName>
    </submittedName>
</protein>
<keyword evidence="2 4" id="KW-0689">Ribosomal protein</keyword>